<dbReference type="EMBL" id="JACEEZ010003275">
    <property type="protein sequence ID" value="KAG0727514.1"/>
    <property type="molecule type" value="Genomic_DNA"/>
</dbReference>
<gene>
    <name evidence="1" type="ORF">GWK47_034518</name>
</gene>
<evidence type="ECO:0000313" key="1">
    <source>
        <dbReference type="EMBL" id="KAG0727514.1"/>
    </source>
</evidence>
<evidence type="ECO:0000313" key="2">
    <source>
        <dbReference type="Proteomes" id="UP000770661"/>
    </source>
</evidence>
<organism evidence="1 2">
    <name type="scientific">Chionoecetes opilio</name>
    <name type="common">Atlantic snow crab</name>
    <name type="synonym">Cancer opilio</name>
    <dbReference type="NCBI Taxonomy" id="41210"/>
    <lineage>
        <taxon>Eukaryota</taxon>
        <taxon>Metazoa</taxon>
        <taxon>Ecdysozoa</taxon>
        <taxon>Arthropoda</taxon>
        <taxon>Crustacea</taxon>
        <taxon>Multicrustacea</taxon>
        <taxon>Malacostraca</taxon>
        <taxon>Eumalacostraca</taxon>
        <taxon>Eucarida</taxon>
        <taxon>Decapoda</taxon>
        <taxon>Pleocyemata</taxon>
        <taxon>Brachyura</taxon>
        <taxon>Eubrachyura</taxon>
        <taxon>Majoidea</taxon>
        <taxon>Majidae</taxon>
        <taxon>Chionoecetes</taxon>
    </lineage>
</organism>
<name>A0A8J4YUU1_CHIOP</name>
<keyword evidence="2" id="KW-1185">Reference proteome</keyword>
<sequence length="187" mass="21158">MNPSIYERHTFLSTLCMGFFLVINTVGISQSCYQRFASISTLKTARGHWMQFTQPAREPVCLVFLFTRPASGCVHRIPRALTSMCGWWWELREGRRVSRTPAPLCGRLCFSPMNANTGRPSPPPPLDSTHRRQTAPCWNLKRLSGVPASDFTGLNIWSWPPHNSPGLWCPIRSYLPPKPDTFATPLV</sequence>
<protein>
    <submittedName>
        <fullName evidence="1">Uncharacterized protein</fullName>
    </submittedName>
</protein>
<comment type="caution">
    <text evidence="1">The sequence shown here is derived from an EMBL/GenBank/DDBJ whole genome shotgun (WGS) entry which is preliminary data.</text>
</comment>
<dbReference type="Proteomes" id="UP000770661">
    <property type="component" value="Unassembled WGS sequence"/>
</dbReference>
<accession>A0A8J4YUU1</accession>
<reference evidence="1" key="1">
    <citation type="submission" date="2020-07" db="EMBL/GenBank/DDBJ databases">
        <title>The High-quality genome of the commercially important snow crab, Chionoecetes opilio.</title>
        <authorList>
            <person name="Jeong J.-H."/>
            <person name="Ryu S."/>
        </authorList>
    </citation>
    <scope>NUCLEOTIDE SEQUENCE</scope>
    <source>
        <strain evidence="1">MADBK_172401_WGS</strain>
        <tissue evidence="1">Digestive gland</tissue>
    </source>
</reference>
<proteinExistence type="predicted"/>
<dbReference type="AlphaFoldDB" id="A0A8J4YUU1"/>